<gene>
    <name evidence="2" type="ORF">PR048_001894</name>
</gene>
<name>A0ABQ9IIL8_9NEOP</name>
<feature type="region of interest" description="Disordered" evidence="1">
    <location>
        <begin position="249"/>
        <end position="289"/>
    </location>
</feature>
<keyword evidence="3" id="KW-1185">Reference proteome</keyword>
<organism evidence="2 3">
    <name type="scientific">Dryococelus australis</name>
    <dbReference type="NCBI Taxonomy" id="614101"/>
    <lineage>
        <taxon>Eukaryota</taxon>
        <taxon>Metazoa</taxon>
        <taxon>Ecdysozoa</taxon>
        <taxon>Arthropoda</taxon>
        <taxon>Hexapoda</taxon>
        <taxon>Insecta</taxon>
        <taxon>Pterygota</taxon>
        <taxon>Neoptera</taxon>
        <taxon>Polyneoptera</taxon>
        <taxon>Phasmatodea</taxon>
        <taxon>Verophasmatodea</taxon>
        <taxon>Anareolatae</taxon>
        <taxon>Phasmatidae</taxon>
        <taxon>Eurycanthinae</taxon>
        <taxon>Dryococelus</taxon>
    </lineage>
</organism>
<accession>A0ABQ9IIL8</accession>
<proteinExistence type="predicted"/>
<evidence type="ECO:0000256" key="1">
    <source>
        <dbReference type="SAM" id="MobiDB-lite"/>
    </source>
</evidence>
<protein>
    <submittedName>
        <fullName evidence="2">Uncharacterized protein</fullName>
    </submittedName>
</protein>
<sequence length="289" mass="32049">MPTVERSDATSYGEDPTPLLLLSTYLSDSRCRRPAGTTCRASLLLALPPNDLSIPRNRECHACAQTAHSLATPRRLRPLGESRSRKLGTRILIDETWDSRQPPCVSLESVEYALCKQHRREVRQQCDVITYLHASSVDESNMFDFQSRAGKRAVIMSAPCSLKLNVTMVEYRNRDLRAAAAKLIDDALNASGFGPGGKKIADGRKSGCSTDEVYSPKVCWFAKMNSYLRPFVQQRPAYVRTQTKLVLPGPASREESSAIESHEPVHEELRESAVPKNNATSTPVTSNKT</sequence>
<reference evidence="2 3" key="1">
    <citation type="submission" date="2023-02" db="EMBL/GenBank/DDBJ databases">
        <title>LHISI_Scaffold_Assembly.</title>
        <authorList>
            <person name="Stuart O.P."/>
            <person name="Cleave R."/>
            <person name="Magrath M.J.L."/>
            <person name="Mikheyev A.S."/>
        </authorList>
    </citation>
    <scope>NUCLEOTIDE SEQUENCE [LARGE SCALE GENOMIC DNA]</scope>
    <source>
        <strain evidence="2">Daus_M_001</strain>
        <tissue evidence="2">Leg muscle</tissue>
    </source>
</reference>
<feature type="compositionally biased region" description="Polar residues" evidence="1">
    <location>
        <begin position="275"/>
        <end position="289"/>
    </location>
</feature>
<dbReference type="Proteomes" id="UP001159363">
    <property type="component" value="Chromosome 1"/>
</dbReference>
<feature type="compositionally biased region" description="Basic and acidic residues" evidence="1">
    <location>
        <begin position="252"/>
        <end position="273"/>
    </location>
</feature>
<comment type="caution">
    <text evidence="2">The sequence shown here is derived from an EMBL/GenBank/DDBJ whole genome shotgun (WGS) entry which is preliminary data.</text>
</comment>
<dbReference type="EMBL" id="JARBHB010000001">
    <property type="protein sequence ID" value="KAJ8896550.1"/>
    <property type="molecule type" value="Genomic_DNA"/>
</dbReference>
<evidence type="ECO:0000313" key="3">
    <source>
        <dbReference type="Proteomes" id="UP001159363"/>
    </source>
</evidence>
<evidence type="ECO:0000313" key="2">
    <source>
        <dbReference type="EMBL" id="KAJ8896550.1"/>
    </source>
</evidence>